<keyword evidence="1" id="KW-0472">Membrane</keyword>
<accession>A0A067TS90</accession>
<dbReference type="InterPro" id="IPR045340">
    <property type="entry name" value="DUF6533"/>
</dbReference>
<keyword evidence="1" id="KW-1133">Transmembrane helix</keyword>
<feature type="transmembrane region" description="Helical" evidence="1">
    <location>
        <begin position="60"/>
        <end position="81"/>
    </location>
</feature>
<dbReference type="EMBL" id="KL142367">
    <property type="protein sequence ID" value="KDR86026.1"/>
    <property type="molecule type" value="Genomic_DNA"/>
</dbReference>
<dbReference type="OrthoDB" id="3349377at2759"/>
<keyword evidence="1" id="KW-0812">Transmembrane</keyword>
<dbReference type="Pfam" id="PF20151">
    <property type="entry name" value="DUF6533"/>
    <property type="match status" value="1"/>
</dbReference>
<feature type="transmembrane region" description="Helical" evidence="1">
    <location>
        <begin position="101"/>
        <end position="120"/>
    </location>
</feature>
<evidence type="ECO:0000256" key="1">
    <source>
        <dbReference type="SAM" id="Phobius"/>
    </source>
</evidence>
<gene>
    <name evidence="3" type="ORF">GALMADRAFT_235231</name>
</gene>
<protein>
    <recommendedName>
        <fullName evidence="2">DUF6533 domain-containing protein</fullName>
    </recommendedName>
</protein>
<sequence>MPTPVSLRSTVEDVLFNLRGIQTARYARLASNAIIFYDQLITLDLEVNSIWKSRWTFAKILFLVNRYYGLASAIFNTYAFFAPRFSDKASVICVEFYLWEGWTGLVGCMLADMILQMRIYALYTKNKRVTSLMMGFFVVCFTVSAWVMGSSLKGLTAASTQIINGQFCVSPLIPPHFYIFWIPMLAFEFLLCSLAVIRAYESYSASSNPVFSGQRLFTILIRDSLVYFFAIGITYLTCLVVWILEQNILLEAPIGFSLAISCTLGSRMILNLREPKPECPSKVFIELENVCRDG</sequence>
<evidence type="ECO:0000259" key="2">
    <source>
        <dbReference type="Pfam" id="PF20151"/>
    </source>
</evidence>
<proteinExistence type="predicted"/>
<dbReference type="Proteomes" id="UP000027222">
    <property type="component" value="Unassembled WGS sequence"/>
</dbReference>
<keyword evidence="4" id="KW-1185">Reference proteome</keyword>
<reference evidence="4" key="1">
    <citation type="journal article" date="2014" name="Proc. Natl. Acad. Sci. U.S.A.">
        <title>Extensive sampling of basidiomycete genomes demonstrates inadequacy of the white-rot/brown-rot paradigm for wood decay fungi.</title>
        <authorList>
            <person name="Riley R."/>
            <person name="Salamov A.A."/>
            <person name="Brown D.W."/>
            <person name="Nagy L.G."/>
            <person name="Floudas D."/>
            <person name="Held B.W."/>
            <person name="Levasseur A."/>
            <person name="Lombard V."/>
            <person name="Morin E."/>
            <person name="Otillar R."/>
            <person name="Lindquist E.A."/>
            <person name="Sun H."/>
            <person name="LaButti K.M."/>
            <person name="Schmutz J."/>
            <person name="Jabbour D."/>
            <person name="Luo H."/>
            <person name="Baker S.E."/>
            <person name="Pisabarro A.G."/>
            <person name="Walton J.D."/>
            <person name="Blanchette R.A."/>
            <person name="Henrissat B."/>
            <person name="Martin F."/>
            <person name="Cullen D."/>
            <person name="Hibbett D.S."/>
            <person name="Grigoriev I.V."/>
        </authorList>
    </citation>
    <scope>NUCLEOTIDE SEQUENCE [LARGE SCALE GENOMIC DNA]</scope>
    <source>
        <strain evidence="4">CBS 339.88</strain>
    </source>
</reference>
<dbReference type="AlphaFoldDB" id="A0A067TS90"/>
<organism evidence="3 4">
    <name type="scientific">Galerina marginata (strain CBS 339.88)</name>
    <dbReference type="NCBI Taxonomy" id="685588"/>
    <lineage>
        <taxon>Eukaryota</taxon>
        <taxon>Fungi</taxon>
        <taxon>Dikarya</taxon>
        <taxon>Basidiomycota</taxon>
        <taxon>Agaricomycotina</taxon>
        <taxon>Agaricomycetes</taxon>
        <taxon>Agaricomycetidae</taxon>
        <taxon>Agaricales</taxon>
        <taxon>Agaricineae</taxon>
        <taxon>Strophariaceae</taxon>
        <taxon>Galerina</taxon>
    </lineage>
</organism>
<name>A0A067TS90_GALM3</name>
<feature type="transmembrane region" description="Helical" evidence="1">
    <location>
        <begin position="250"/>
        <end position="270"/>
    </location>
</feature>
<evidence type="ECO:0000313" key="4">
    <source>
        <dbReference type="Proteomes" id="UP000027222"/>
    </source>
</evidence>
<feature type="transmembrane region" description="Helical" evidence="1">
    <location>
        <begin position="225"/>
        <end position="244"/>
    </location>
</feature>
<feature type="domain" description="DUF6533" evidence="2">
    <location>
        <begin position="26"/>
        <end position="70"/>
    </location>
</feature>
<evidence type="ECO:0000313" key="3">
    <source>
        <dbReference type="EMBL" id="KDR86026.1"/>
    </source>
</evidence>
<feature type="transmembrane region" description="Helical" evidence="1">
    <location>
        <begin position="132"/>
        <end position="149"/>
    </location>
</feature>
<dbReference type="HOGENOM" id="CLU_035509_15_2_1"/>
<feature type="transmembrane region" description="Helical" evidence="1">
    <location>
        <begin position="178"/>
        <end position="197"/>
    </location>
</feature>